<evidence type="ECO:0000313" key="1">
    <source>
        <dbReference type="EMBL" id="MFB9776795.1"/>
    </source>
</evidence>
<protein>
    <submittedName>
        <fullName evidence="1">Uncharacterized protein</fullName>
    </submittedName>
</protein>
<gene>
    <name evidence="1" type="ORF">ACFFN1_10350</name>
</gene>
<keyword evidence="2" id="KW-1185">Reference proteome</keyword>
<organism evidence="1 2">
    <name type="scientific">Brevibacterium otitidis</name>
    <dbReference type="NCBI Taxonomy" id="53364"/>
    <lineage>
        <taxon>Bacteria</taxon>
        <taxon>Bacillati</taxon>
        <taxon>Actinomycetota</taxon>
        <taxon>Actinomycetes</taxon>
        <taxon>Micrococcales</taxon>
        <taxon>Brevibacteriaceae</taxon>
        <taxon>Brevibacterium</taxon>
    </lineage>
</organism>
<name>A0ABV5X2Y4_9MICO</name>
<dbReference type="EMBL" id="JBHMAU010000066">
    <property type="protein sequence ID" value="MFB9776795.1"/>
    <property type="molecule type" value="Genomic_DNA"/>
</dbReference>
<evidence type="ECO:0000313" key="2">
    <source>
        <dbReference type="Proteomes" id="UP001589707"/>
    </source>
</evidence>
<accession>A0ABV5X2Y4</accession>
<reference evidence="1 2" key="1">
    <citation type="submission" date="2024-09" db="EMBL/GenBank/DDBJ databases">
        <authorList>
            <person name="Sun Q."/>
            <person name="Mori K."/>
        </authorList>
    </citation>
    <scope>NUCLEOTIDE SEQUENCE [LARGE SCALE GENOMIC DNA]</scope>
    <source>
        <strain evidence="1 2">JCM 11683</strain>
    </source>
</reference>
<proteinExistence type="predicted"/>
<sequence>MDDLLRLGEPLSYAELMGLTFDGLAFRLSATCWAPVGMPVDAQLRASSIGPAPLSNLVLSHHSAHWVWWGSGLAPVVAEYTTRTRRRIRSTRLPAIVHERNVCPSEETQLAGLALTSPERTLYDLLYALLDAEPDDAQAQEGARRVLGPVGVDEQIAFARFVVEQYRRPHVVRMRRLLAALVPHARALLPVR</sequence>
<dbReference type="RefSeq" id="WP_376840653.1">
    <property type="nucleotide sequence ID" value="NZ_JBHMAU010000066.1"/>
</dbReference>
<dbReference type="Proteomes" id="UP001589707">
    <property type="component" value="Unassembled WGS sequence"/>
</dbReference>
<comment type="caution">
    <text evidence="1">The sequence shown here is derived from an EMBL/GenBank/DDBJ whole genome shotgun (WGS) entry which is preliminary data.</text>
</comment>